<evidence type="ECO:0000256" key="2">
    <source>
        <dbReference type="ARBA" id="ARBA00022692"/>
    </source>
</evidence>
<protein>
    <recommendedName>
        <fullName evidence="9">Claudin</fullName>
    </recommendedName>
</protein>
<keyword evidence="4 6" id="KW-0472">Membrane</keyword>
<feature type="transmembrane region" description="Helical" evidence="6">
    <location>
        <begin position="12"/>
        <end position="37"/>
    </location>
</feature>
<comment type="subcellular location">
    <subcellularLocation>
        <location evidence="1">Membrane</location>
        <topology evidence="1">Multi-pass membrane protein</topology>
    </subcellularLocation>
</comment>
<sequence length="319" mass="35202">MATGKWSWRSGLYKTATVFTFFVFLVYGLGFSVPTWIGRDPALLQNGTAVANKIQFQGLWLVCVGDDEIDFDDCSKQVFGDDWDWMDAVRGCWVGGMFFFLVGILYSLVENCCGDDESNDYGLTGALVLLAGLCGAAGVILTVVKMEDSNIGYDEYYWGFIVACAASGLAILLSIVLLIARNAGRPDDDSDYDEDEDKRRHGSRAIDYVHNYGKQPYHGYGYGGSPYEYQNAGYRGDHNYPGGPPLGNGVSYHHQPTPAQHPYTMYQGSSLPRHNGGGYRHSMAESADLSNGFTPTHIHAEQSSRPSRGDYYLNGSRPY</sequence>
<keyword evidence="8" id="KW-1185">Reference proteome</keyword>
<comment type="caution">
    <text evidence="7">The sequence shown here is derived from an EMBL/GenBank/DDBJ whole genome shotgun (WGS) entry which is preliminary data.</text>
</comment>
<dbReference type="Gene3D" id="1.20.140.150">
    <property type="match status" value="1"/>
</dbReference>
<dbReference type="EMBL" id="BMAT01013585">
    <property type="protein sequence ID" value="GFS15671.1"/>
    <property type="molecule type" value="Genomic_DNA"/>
</dbReference>
<evidence type="ECO:0000256" key="6">
    <source>
        <dbReference type="SAM" id="Phobius"/>
    </source>
</evidence>
<organism evidence="7 8">
    <name type="scientific">Elysia marginata</name>
    <dbReference type="NCBI Taxonomy" id="1093978"/>
    <lineage>
        <taxon>Eukaryota</taxon>
        <taxon>Metazoa</taxon>
        <taxon>Spiralia</taxon>
        <taxon>Lophotrochozoa</taxon>
        <taxon>Mollusca</taxon>
        <taxon>Gastropoda</taxon>
        <taxon>Heterobranchia</taxon>
        <taxon>Euthyneura</taxon>
        <taxon>Panpulmonata</taxon>
        <taxon>Sacoglossa</taxon>
        <taxon>Placobranchoidea</taxon>
        <taxon>Plakobranchidae</taxon>
        <taxon>Elysia</taxon>
    </lineage>
</organism>
<dbReference type="PROSITE" id="PS01346">
    <property type="entry name" value="CLAUDIN"/>
    <property type="match status" value="1"/>
</dbReference>
<dbReference type="Proteomes" id="UP000762676">
    <property type="component" value="Unassembled WGS sequence"/>
</dbReference>
<proteinExistence type="predicted"/>
<reference evidence="7 8" key="1">
    <citation type="journal article" date="2021" name="Elife">
        <title>Chloroplast acquisition without the gene transfer in kleptoplastic sea slugs, Plakobranchus ocellatus.</title>
        <authorList>
            <person name="Maeda T."/>
            <person name="Takahashi S."/>
            <person name="Yoshida T."/>
            <person name="Shimamura S."/>
            <person name="Takaki Y."/>
            <person name="Nagai Y."/>
            <person name="Toyoda A."/>
            <person name="Suzuki Y."/>
            <person name="Arimoto A."/>
            <person name="Ishii H."/>
            <person name="Satoh N."/>
            <person name="Nishiyama T."/>
            <person name="Hasebe M."/>
            <person name="Maruyama T."/>
            <person name="Minagawa J."/>
            <person name="Obokata J."/>
            <person name="Shigenobu S."/>
        </authorList>
    </citation>
    <scope>NUCLEOTIDE SEQUENCE [LARGE SCALE GENOMIC DNA]</scope>
</reference>
<accession>A0AAV4J309</accession>
<feature type="transmembrane region" description="Helical" evidence="6">
    <location>
        <begin position="88"/>
        <end position="109"/>
    </location>
</feature>
<evidence type="ECO:0000313" key="8">
    <source>
        <dbReference type="Proteomes" id="UP000762676"/>
    </source>
</evidence>
<evidence type="ECO:0000256" key="1">
    <source>
        <dbReference type="ARBA" id="ARBA00004141"/>
    </source>
</evidence>
<dbReference type="InterPro" id="IPR017974">
    <property type="entry name" value="Claudin_CS"/>
</dbReference>
<evidence type="ECO:0008006" key="9">
    <source>
        <dbReference type="Google" id="ProtNLM"/>
    </source>
</evidence>
<evidence type="ECO:0000256" key="5">
    <source>
        <dbReference type="SAM" id="MobiDB-lite"/>
    </source>
</evidence>
<feature type="transmembrane region" description="Helical" evidence="6">
    <location>
        <begin position="121"/>
        <end position="144"/>
    </location>
</feature>
<evidence type="ECO:0000313" key="7">
    <source>
        <dbReference type="EMBL" id="GFS15671.1"/>
    </source>
</evidence>
<dbReference type="GO" id="GO:0016020">
    <property type="term" value="C:membrane"/>
    <property type="evidence" value="ECO:0007669"/>
    <property type="project" value="UniProtKB-SubCell"/>
</dbReference>
<name>A0AAV4J309_9GAST</name>
<evidence type="ECO:0000256" key="3">
    <source>
        <dbReference type="ARBA" id="ARBA00022989"/>
    </source>
</evidence>
<dbReference type="AlphaFoldDB" id="A0AAV4J309"/>
<dbReference type="Pfam" id="PF00822">
    <property type="entry name" value="PMP22_Claudin"/>
    <property type="match status" value="1"/>
</dbReference>
<dbReference type="InterPro" id="IPR004031">
    <property type="entry name" value="PMP22/EMP/MP20/Claudin"/>
</dbReference>
<keyword evidence="2 6" id="KW-0812">Transmembrane</keyword>
<keyword evidence="3 6" id="KW-1133">Transmembrane helix</keyword>
<gene>
    <name evidence="7" type="ORF">ElyMa_006776200</name>
</gene>
<feature type="region of interest" description="Disordered" evidence="5">
    <location>
        <begin position="293"/>
        <end position="319"/>
    </location>
</feature>
<feature type="transmembrane region" description="Helical" evidence="6">
    <location>
        <begin position="156"/>
        <end position="180"/>
    </location>
</feature>
<evidence type="ECO:0000256" key="4">
    <source>
        <dbReference type="ARBA" id="ARBA00023136"/>
    </source>
</evidence>